<evidence type="ECO:0000256" key="1">
    <source>
        <dbReference type="SAM" id="SignalP"/>
    </source>
</evidence>
<organism evidence="2 3">
    <name type="scientific">Brenthis ino</name>
    <name type="common">lesser marbled fritillary</name>
    <dbReference type="NCBI Taxonomy" id="405034"/>
    <lineage>
        <taxon>Eukaryota</taxon>
        <taxon>Metazoa</taxon>
        <taxon>Ecdysozoa</taxon>
        <taxon>Arthropoda</taxon>
        <taxon>Hexapoda</taxon>
        <taxon>Insecta</taxon>
        <taxon>Pterygota</taxon>
        <taxon>Neoptera</taxon>
        <taxon>Endopterygota</taxon>
        <taxon>Lepidoptera</taxon>
        <taxon>Glossata</taxon>
        <taxon>Ditrysia</taxon>
        <taxon>Papilionoidea</taxon>
        <taxon>Nymphalidae</taxon>
        <taxon>Heliconiinae</taxon>
        <taxon>Argynnini</taxon>
        <taxon>Brenthis</taxon>
    </lineage>
</organism>
<dbReference type="InterPro" id="IPR006631">
    <property type="entry name" value="DM4_12"/>
</dbReference>
<keyword evidence="1" id="KW-0732">Signal</keyword>
<reference evidence="2" key="1">
    <citation type="submission" date="2021-12" db="EMBL/GenBank/DDBJ databases">
        <authorList>
            <person name="Martin H S."/>
        </authorList>
    </citation>
    <scope>NUCLEOTIDE SEQUENCE</scope>
</reference>
<dbReference type="OrthoDB" id="6617264at2759"/>
<dbReference type="EMBL" id="OV170232">
    <property type="protein sequence ID" value="CAH0718157.1"/>
    <property type="molecule type" value="Genomic_DNA"/>
</dbReference>
<dbReference type="AlphaFoldDB" id="A0A8J9UR32"/>
<evidence type="ECO:0000313" key="3">
    <source>
        <dbReference type="Proteomes" id="UP000838878"/>
    </source>
</evidence>
<dbReference type="PANTHER" id="PTHR21398">
    <property type="entry name" value="AGAP007094-PA"/>
    <property type="match status" value="1"/>
</dbReference>
<keyword evidence="3" id="KW-1185">Reference proteome</keyword>
<dbReference type="SMART" id="SM00718">
    <property type="entry name" value="DM4_12"/>
    <property type="match status" value="1"/>
</dbReference>
<feature type="signal peptide" evidence="1">
    <location>
        <begin position="1"/>
        <end position="15"/>
    </location>
</feature>
<protein>
    <submittedName>
        <fullName evidence="2">Uncharacterized protein</fullName>
    </submittedName>
</protein>
<accession>A0A8J9UR32</accession>
<dbReference type="Proteomes" id="UP000838878">
    <property type="component" value="Chromosome 12"/>
</dbReference>
<dbReference type="Pfam" id="PF07841">
    <property type="entry name" value="DM4_12"/>
    <property type="match status" value="1"/>
</dbReference>
<name>A0A8J9UR32_9NEOP</name>
<gene>
    <name evidence="2" type="ORF">BINO364_LOCUS4685</name>
</gene>
<feature type="chain" id="PRO_5035482975" evidence="1">
    <location>
        <begin position="16"/>
        <end position="269"/>
    </location>
</feature>
<feature type="non-terminal residue" evidence="2">
    <location>
        <position position="269"/>
    </location>
</feature>
<evidence type="ECO:0000313" key="2">
    <source>
        <dbReference type="EMBL" id="CAH0718157.1"/>
    </source>
</evidence>
<dbReference type="PANTHER" id="PTHR21398:SF1">
    <property type="entry name" value="FI03705P"/>
    <property type="match status" value="1"/>
</dbReference>
<sequence>MKILLLLLEIVLTFGQNRESTNDPGSYSRILSRKKRHLIFPDGSSFQLVFCTQTHGYLQVGDIVWFGNTAALAWELPTDPKLFNYFKKYDKIHTAENRDGASKLIYFLDENGKVLSKKPYHKRIIVNPAFAKRSVDGHLCEEKEINKTSIQELRKRKKYLNVLKNLESDAIEFHREGRKSLYAQLEIFIQALGWRGRDCVLRLLCEYGNTAEQEHGTFLKEIIRAIFTLPQGRVFDGDFYREYDTAYTTKEDCANLYPHCRAMEQINPA</sequence>
<proteinExistence type="predicted"/>